<dbReference type="Gene3D" id="1.25.40.470">
    <property type="match status" value="1"/>
</dbReference>
<keyword evidence="3" id="KW-1185">Reference proteome</keyword>
<sequence length="212" mass="23820">MSFVQPNRSSDFTAFNGDQMKGGSSYSRRCHCLPANSVHHPIVTALSAMLVNPQIPFLVCPLNLVNVNLVVLLNLGNVKKTLSKLEGSLNTIKAGAKRREEIYKSKVKYFVKKGKPYIWFFRFAFYVWLLENEIEEDELRSTLQVLLEMAEECLKHANDLSGLLLLYSSLGDAEGISELASIAKENGKNNVAFLCLFMLGKLEDCLQLLVDR</sequence>
<reference evidence="2 3" key="1">
    <citation type="submission" date="2024-02" db="EMBL/GenBank/DDBJ databases">
        <authorList>
            <person name="Vignale AGUSTIN F."/>
            <person name="Sosa J E."/>
            <person name="Modenutti C."/>
        </authorList>
    </citation>
    <scope>NUCLEOTIDE SEQUENCE [LARGE SCALE GENOMIC DNA]</scope>
</reference>
<gene>
    <name evidence="2" type="ORF">ILEXP_LOCUS33493</name>
</gene>
<accession>A0ABC8T4P7</accession>
<dbReference type="Pfam" id="PF23953">
    <property type="entry name" value="TPR_COPA_B"/>
    <property type="match status" value="1"/>
</dbReference>
<organism evidence="2 3">
    <name type="scientific">Ilex paraguariensis</name>
    <name type="common">yerba mate</name>
    <dbReference type="NCBI Taxonomy" id="185542"/>
    <lineage>
        <taxon>Eukaryota</taxon>
        <taxon>Viridiplantae</taxon>
        <taxon>Streptophyta</taxon>
        <taxon>Embryophyta</taxon>
        <taxon>Tracheophyta</taxon>
        <taxon>Spermatophyta</taxon>
        <taxon>Magnoliopsida</taxon>
        <taxon>eudicotyledons</taxon>
        <taxon>Gunneridae</taxon>
        <taxon>Pentapetalae</taxon>
        <taxon>asterids</taxon>
        <taxon>campanulids</taxon>
        <taxon>Aquifoliales</taxon>
        <taxon>Aquifoliaceae</taxon>
        <taxon>Ilex</taxon>
    </lineage>
</organism>
<evidence type="ECO:0000259" key="1">
    <source>
        <dbReference type="Pfam" id="PF23953"/>
    </source>
</evidence>
<evidence type="ECO:0000313" key="2">
    <source>
        <dbReference type="EMBL" id="CAK9164386.1"/>
    </source>
</evidence>
<dbReference type="EMBL" id="CAUOFW020004190">
    <property type="protein sequence ID" value="CAK9164386.1"/>
    <property type="molecule type" value="Genomic_DNA"/>
</dbReference>
<comment type="caution">
    <text evidence="2">The sequence shown here is derived from an EMBL/GenBank/DDBJ whole genome shotgun (WGS) entry which is preliminary data.</text>
</comment>
<dbReference type="Proteomes" id="UP001642360">
    <property type="component" value="Unassembled WGS sequence"/>
</dbReference>
<dbReference type="AlphaFoldDB" id="A0ABC8T4P7"/>
<evidence type="ECO:0000313" key="3">
    <source>
        <dbReference type="Proteomes" id="UP001642360"/>
    </source>
</evidence>
<dbReference type="InterPro" id="IPR056176">
    <property type="entry name" value="TPR_COPA_B"/>
</dbReference>
<name>A0ABC8T4P7_9AQUA</name>
<protein>
    <recommendedName>
        <fullName evidence="1">COPA/B TPR domain-containing protein</fullName>
    </recommendedName>
</protein>
<proteinExistence type="predicted"/>
<feature type="domain" description="COPA/B TPR" evidence="1">
    <location>
        <begin position="145"/>
        <end position="211"/>
    </location>
</feature>